<gene>
    <name evidence="2" type="ORF">LMG7141_04150</name>
</gene>
<proteinExistence type="predicted"/>
<dbReference type="InterPro" id="IPR056090">
    <property type="entry name" value="DUF7673"/>
</dbReference>
<feature type="domain" description="DUF7673" evidence="1">
    <location>
        <begin position="11"/>
        <end position="94"/>
    </location>
</feature>
<keyword evidence="3" id="KW-1185">Reference proteome</keyword>
<evidence type="ECO:0000259" key="1">
    <source>
        <dbReference type="Pfam" id="PF24720"/>
    </source>
</evidence>
<protein>
    <recommendedName>
        <fullName evidence="1">DUF7673 domain-containing protein</fullName>
    </recommendedName>
</protein>
<name>A0ABN9J8E3_9RALS</name>
<dbReference type="Pfam" id="PF24720">
    <property type="entry name" value="DUF7673"/>
    <property type="match status" value="1"/>
</dbReference>
<dbReference type="EMBL" id="CATYWO010000013">
    <property type="protein sequence ID" value="CAJ0802724.1"/>
    <property type="molecule type" value="Genomic_DNA"/>
</dbReference>
<dbReference type="Proteomes" id="UP001189616">
    <property type="component" value="Unassembled WGS sequence"/>
</dbReference>
<organism evidence="2 3">
    <name type="scientific">Ralstonia condita</name>
    <dbReference type="NCBI Taxonomy" id="3058600"/>
    <lineage>
        <taxon>Bacteria</taxon>
        <taxon>Pseudomonadati</taxon>
        <taxon>Pseudomonadota</taxon>
        <taxon>Betaproteobacteria</taxon>
        <taxon>Burkholderiales</taxon>
        <taxon>Burkholderiaceae</taxon>
        <taxon>Ralstonia</taxon>
    </lineage>
</organism>
<dbReference type="RefSeq" id="WP_316659766.1">
    <property type="nucleotide sequence ID" value="NZ_CATYWO010000013.1"/>
</dbReference>
<reference evidence="2 3" key="1">
    <citation type="submission" date="2023-07" db="EMBL/GenBank/DDBJ databases">
        <authorList>
            <person name="Peeters C."/>
        </authorList>
    </citation>
    <scope>NUCLEOTIDE SEQUENCE [LARGE SCALE GENOMIC DNA]</scope>
    <source>
        <strain evidence="2 3">LMG 7141</strain>
    </source>
</reference>
<sequence length="102" mass="11590">MRPEQMTPAERAALERLIQYAQSDTGQSRRVADFLLAWWNAGQCGGFDLTNLWAVDDAIAEDMAIVFRLVTRANSYPDTLGYGPQFEAIVRAWRPELMNESH</sequence>
<evidence type="ECO:0000313" key="3">
    <source>
        <dbReference type="Proteomes" id="UP001189616"/>
    </source>
</evidence>
<evidence type="ECO:0000313" key="2">
    <source>
        <dbReference type="EMBL" id="CAJ0802724.1"/>
    </source>
</evidence>
<accession>A0ABN9J8E3</accession>
<comment type="caution">
    <text evidence="2">The sequence shown here is derived from an EMBL/GenBank/DDBJ whole genome shotgun (WGS) entry which is preliminary data.</text>
</comment>